<dbReference type="GO" id="GO:0006397">
    <property type="term" value="P:mRNA processing"/>
    <property type="evidence" value="ECO:0007669"/>
    <property type="project" value="UniProtKB-KW"/>
</dbReference>
<feature type="compositionally biased region" description="Basic and acidic residues" evidence="8">
    <location>
        <begin position="145"/>
        <end position="154"/>
    </location>
</feature>
<reference evidence="10" key="1">
    <citation type="submission" date="2019-11" db="EMBL/GenBank/DDBJ databases">
        <title>The nuclear and mitochondrial genomes of Frieseomelitta varia - a highly eusocial stingless bee (Meliponini) with a permanently sterile worker caste.</title>
        <authorList>
            <person name="Freitas F.C.P."/>
            <person name="Lourenco A.P."/>
            <person name="Nunes F.M.F."/>
            <person name="Paschoal A.R."/>
            <person name="Abreu F.C.P."/>
            <person name="Barbin F.O."/>
            <person name="Bataglia L."/>
            <person name="Cardoso-Junior C.A.M."/>
            <person name="Cervoni M.S."/>
            <person name="Silva S.R."/>
            <person name="Dalarmi F."/>
            <person name="Del Lama M.A."/>
            <person name="Depintor T.S."/>
            <person name="Ferreira K.M."/>
            <person name="Goria P.S."/>
            <person name="Jaskot M.C."/>
            <person name="Lago D.C."/>
            <person name="Luna-Lucena D."/>
            <person name="Moda L.M."/>
            <person name="Nascimento L."/>
            <person name="Pedrino M."/>
            <person name="Rabico F.O."/>
            <person name="Sanches F.C."/>
            <person name="Santos D.E."/>
            <person name="Santos C.G."/>
            <person name="Vieira J."/>
            <person name="Lopes T.F."/>
            <person name="Barchuk A.R."/>
            <person name="Hartfelder K."/>
            <person name="Simoes Z.L.P."/>
            <person name="Bitondi M.M.G."/>
            <person name="Pinheiro D.G."/>
        </authorList>
    </citation>
    <scope>NUCLEOTIDE SEQUENCE</scope>
    <source>
        <strain evidence="10">USP_RPSP 00005682</strain>
        <tissue evidence="10">Whole individual</tissue>
    </source>
</reference>
<evidence type="ECO:0000256" key="7">
    <source>
        <dbReference type="ARBA" id="ARBA00034695"/>
    </source>
</evidence>
<comment type="subcellular location">
    <subcellularLocation>
        <location evidence="1">Cytoplasm</location>
        <location evidence="1">Myofibril</location>
        <location evidence="1">Sarcomere</location>
        <location evidence="1">Z line</location>
    </subcellularLocation>
    <subcellularLocation>
        <location evidence="2">Nucleus</location>
        <location evidence="2">Cajal body</location>
    </subcellularLocation>
    <subcellularLocation>
        <location evidence="7">Nucleus</location>
        <location evidence="7">Gem</location>
    </subcellularLocation>
</comment>
<evidence type="ECO:0000313" key="11">
    <source>
        <dbReference type="Proteomes" id="UP000655588"/>
    </source>
</evidence>
<protein>
    <recommendedName>
        <fullName evidence="9">Tudor domain-containing protein</fullName>
    </recommendedName>
</protein>
<evidence type="ECO:0000256" key="3">
    <source>
        <dbReference type="ARBA" id="ARBA00005371"/>
    </source>
</evidence>
<dbReference type="SUPFAM" id="SSF63748">
    <property type="entry name" value="Tudor/PWWP/MBT"/>
    <property type="match status" value="1"/>
</dbReference>
<feature type="compositionally biased region" description="Basic and acidic residues" evidence="8">
    <location>
        <begin position="162"/>
        <end position="172"/>
    </location>
</feature>
<keyword evidence="6" id="KW-0539">Nucleus</keyword>
<evidence type="ECO:0000256" key="4">
    <source>
        <dbReference type="ARBA" id="ARBA00022664"/>
    </source>
</evidence>
<dbReference type="Pfam" id="PF20635">
    <property type="entry name" value="SMN_YG-box"/>
    <property type="match status" value="1"/>
</dbReference>
<gene>
    <name evidence="10" type="ORF">E2986_05721</name>
</gene>
<dbReference type="SMART" id="SM00333">
    <property type="entry name" value="TUDOR"/>
    <property type="match status" value="1"/>
</dbReference>
<dbReference type="AlphaFoldDB" id="A0A833VZS8"/>
<dbReference type="GO" id="GO:0015030">
    <property type="term" value="C:Cajal body"/>
    <property type="evidence" value="ECO:0007669"/>
    <property type="project" value="UniProtKB-SubCell"/>
</dbReference>
<feature type="domain" description="Tudor" evidence="9">
    <location>
        <begin position="76"/>
        <end position="135"/>
    </location>
</feature>
<accession>A0A833VZS8</accession>
<dbReference type="InterPro" id="IPR040424">
    <property type="entry name" value="Smn1"/>
</dbReference>
<proteinExistence type="inferred from homology"/>
<dbReference type="Pfam" id="PF20636">
    <property type="entry name" value="SMN_G2-BD"/>
    <property type="match status" value="1"/>
</dbReference>
<dbReference type="CDD" id="cd22852">
    <property type="entry name" value="SMN_C"/>
    <property type="match status" value="1"/>
</dbReference>
<evidence type="ECO:0000259" key="9">
    <source>
        <dbReference type="PROSITE" id="PS50304"/>
    </source>
</evidence>
<dbReference type="PANTHER" id="PTHR39267:SF1">
    <property type="entry name" value="SURVIVAL MOTOR NEURON PROTEIN"/>
    <property type="match status" value="1"/>
</dbReference>
<dbReference type="GO" id="GO:0003723">
    <property type="term" value="F:RNA binding"/>
    <property type="evidence" value="ECO:0007669"/>
    <property type="project" value="InterPro"/>
</dbReference>
<keyword evidence="4" id="KW-0507">mRNA processing</keyword>
<organism evidence="10 11">
    <name type="scientific">Frieseomelitta varia</name>
    <dbReference type="NCBI Taxonomy" id="561572"/>
    <lineage>
        <taxon>Eukaryota</taxon>
        <taxon>Metazoa</taxon>
        <taxon>Ecdysozoa</taxon>
        <taxon>Arthropoda</taxon>
        <taxon>Hexapoda</taxon>
        <taxon>Insecta</taxon>
        <taxon>Pterygota</taxon>
        <taxon>Neoptera</taxon>
        <taxon>Endopterygota</taxon>
        <taxon>Hymenoptera</taxon>
        <taxon>Apocrita</taxon>
        <taxon>Aculeata</taxon>
        <taxon>Apoidea</taxon>
        <taxon>Anthophila</taxon>
        <taxon>Apidae</taxon>
        <taxon>Frieseomelitta</taxon>
    </lineage>
</organism>
<sequence length="253" mass="28705">MANDMNVLFVRGNGNVTNEDNEDVWDDSALIKAYDKAINLAKEKVIKRMGLDIQNSQLEENIQVNQHTNEPKKVVKWTVGAPCRAIYSEDGVIYEAVILKIFENRTCIVKFIGYGNTEKVQLNSLLESEGLQSQVAQQKKALEEKFNEENDETGKTNFSTNDPKKYNGEKMDCDSEETRSYKHQFVPGPSFNSFTDIMPPAPPLPPQLMAKLPDNDADALSSMLMSWYISGFHTGYYHGLKQARSNQEKRKHC</sequence>
<dbReference type="EMBL" id="WNWW01000299">
    <property type="protein sequence ID" value="KAF3426689.1"/>
    <property type="molecule type" value="Genomic_DNA"/>
</dbReference>
<dbReference type="Gene3D" id="2.30.30.140">
    <property type="match status" value="1"/>
</dbReference>
<dbReference type="GO" id="GO:0008380">
    <property type="term" value="P:RNA splicing"/>
    <property type="evidence" value="ECO:0007669"/>
    <property type="project" value="UniProtKB-KW"/>
</dbReference>
<name>A0A833VZS8_9HYME</name>
<dbReference type="GO" id="GO:0030018">
    <property type="term" value="C:Z disc"/>
    <property type="evidence" value="ECO:0007669"/>
    <property type="project" value="UniProtKB-SubCell"/>
</dbReference>
<keyword evidence="11" id="KW-1185">Reference proteome</keyword>
<dbReference type="Pfam" id="PF06003">
    <property type="entry name" value="SMN_Tudor"/>
    <property type="match status" value="1"/>
</dbReference>
<dbReference type="InterPro" id="IPR047313">
    <property type="entry name" value="SMN_C"/>
</dbReference>
<comment type="caution">
    <text evidence="10">The sequence shown here is derived from an EMBL/GenBank/DDBJ whole genome shotgun (WGS) entry which is preliminary data.</text>
</comment>
<keyword evidence="5" id="KW-0508">mRNA splicing</keyword>
<dbReference type="InterPro" id="IPR010304">
    <property type="entry name" value="SMN_Tudor"/>
</dbReference>
<dbReference type="CDD" id="cd22851">
    <property type="entry name" value="SMN_N"/>
    <property type="match status" value="1"/>
</dbReference>
<dbReference type="PROSITE" id="PS50304">
    <property type="entry name" value="TUDOR"/>
    <property type="match status" value="1"/>
</dbReference>
<evidence type="ECO:0000256" key="2">
    <source>
        <dbReference type="ARBA" id="ARBA00004408"/>
    </source>
</evidence>
<dbReference type="InterPro" id="IPR049481">
    <property type="entry name" value="SMN_G2-BD"/>
</dbReference>
<evidence type="ECO:0000256" key="6">
    <source>
        <dbReference type="ARBA" id="ARBA00023242"/>
    </source>
</evidence>
<dbReference type="GO" id="GO:0097504">
    <property type="term" value="C:Gemini of Cajal bodies"/>
    <property type="evidence" value="ECO:0007669"/>
    <property type="project" value="UniProtKB-SubCell"/>
</dbReference>
<feature type="region of interest" description="Disordered" evidence="8">
    <location>
        <begin position="145"/>
        <end position="172"/>
    </location>
</feature>
<evidence type="ECO:0000256" key="1">
    <source>
        <dbReference type="ARBA" id="ARBA00004216"/>
    </source>
</evidence>
<comment type="similarity">
    <text evidence="3">Belongs to the SMN family.</text>
</comment>
<evidence type="ECO:0000313" key="10">
    <source>
        <dbReference type="EMBL" id="KAF3426689.1"/>
    </source>
</evidence>
<dbReference type="Proteomes" id="UP000655588">
    <property type="component" value="Unassembled WGS sequence"/>
</dbReference>
<dbReference type="Gene3D" id="3.40.190.10">
    <property type="entry name" value="Periplasmic binding protein-like II"/>
    <property type="match status" value="1"/>
</dbReference>
<evidence type="ECO:0000256" key="5">
    <source>
        <dbReference type="ARBA" id="ARBA00023187"/>
    </source>
</evidence>
<dbReference type="InterPro" id="IPR002999">
    <property type="entry name" value="Tudor"/>
</dbReference>
<dbReference type="PANTHER" id="PTHR39267">
    <property type="entry name" value="SURVIVAL MOTOR NEURON-LIKE PROTEIN 1"/>
    <property type="match status" value="1"/>
</dbReference>
<evidence type="ECO:0000256" key="8">
    <source>
        <dbReference type="SAM" id="MobiDB-lite"/>
    </source>
</evidence>